<proteinExistence type="inferred from homology"/>
<evidence type="ECO:0000313" key="11">
    <source>
        <dbReference type="Proteomes" id="UP000029738"/>
    </source>
</evidence>
<dbReference type="Gene3D" id="2.40.50.100">
    <property type="match status" value="2"/>
</dbReference>
<evidence type="ECO:0000313" key="10">
    <source>
        <dbReference type="EMBL" id="KIE07608.1"/>
    </source>
</evidence>
<feature type="domain" description="AprE-like beta-barrel" evidence="8">
    <location>
        <begin position="405"/>
        <end position="494"/>
    </location>
</feature>
<dbReference type="STRING" id="1479485.DA73_0241925"/>
<dbReference type="PRINTS" id="PR01490">
    <property type="entry name" value="RTXTOXIND"/>
</dbReference>
<feature type="coiled-coil region" evidence="6">
    <location>
        <begin position="271"/>
        <end position="362"/>
    </location>
</feature>
<dbReference type="GO" id="GO:0016020">
    <property type="term" value="C:membrane"/>
    <property type="evidence" value="ECO:0007669"/>
    <property type="project" value="UniProtKB-SubCell"/>
</dbReference>
<feature type="domain" description="Multidrug resistance protein MdtA-like barrel-sandwich hybrid" evidence="7">
    <location>
        <begin position="110"/>
        <end position="394"/>
    </location>
</feature>
<keyword evidence="11" id="KW-1185">Reference proteome</keyword>
<dbReference type="Gene3D" id="2.40.30.170">
    <property type="match status" value="1"/>
</dbReference>
<evidence type="ECO:0000256" key="5">
    <source>
        <dbReference type="ARBA" id="ARBA00023136"/>
    </source>
</evidence>
<dbReference type="InterPro" id="IPR058982">
    <property type="entry name" value="Beta-barrel_AprE"/>
</dbReference>
<keyword evidence="6" id="KW-0175">Coiled coil</keyword>
<organism evidence="10">
    <name type="scientific">Tolypothrix bouteillei VB521301</name>
    <dbReference type="NCBI Taxonomy" id="1479485"/>
    <lineage>
        <taxon>Bacteria</taxon>
        <taxon>Bacillati</taxon>
        <taxon>Cyanobacteriota</taxon>
        <taxon>Cyanophyceae</taxon>
        <taxon>Nostocales</taxon>
        <taxon>Tolypothrichaceae</taxon>
        <taxon>Tolypothrix</taxon>
    </lineage>
</organism>
<keyword evidence="4" id="KW-1133">Transmembrane helix</keyword>
<accession>A0A0C1QUY7</accession>
<evidence type="ECO:0000259" key="7">
    <source>
        <dbReference type="Pfam" id="PF25917"/>
    </source>
</evidence>
<dbReference type="SUPFAM" id="SSF111369">
    <property type="entry name" value="HlyD-like secretion proteins"/>
    <property type="match status" value="2"/>
</dbReference>
<comment type="similarity">
    <text evidence="2">Belongs to the membrane fusion protein (MFP) (TC 8.A.1) family.</text>
</comment>
<evidence type="ECO:0000313" key="9">
    <source>
        <dbReference type="EMBL" id="KAF3888902.1"/>
    </source>
</evidence>
<keyword evidence="5" id="KW-0472">Membrane</keyword>
<dbReference type="Pfam" id="PF25917">
    <property type="entry name" value="BSH_RND"/>
    <property type="match status" value="1"/>
</dbReference>
<dbReference type="EMBL" id="JHEG02000059">
    <property type="protein sequence ID" value="KIE07608.1"/>
    <property type="molecule type" value="Genomic_DNA"/>
</dbReference>
<feature type="coiled-coil region" evidence="6">
    <location>
        <begin position="134"/>
        <end position="207"/>
    </location>
</feature>
<dbReference type="OrthoDB" id="9775513at2"/>
<comment type="caution">
    <text evidence="10">The sequence shown here is derived from an EMBL/GenBank/DDBJ whole genome shotgun (WGS) entry which is preliminary data.</text>
</comment>
<comment type="subcellular location">
    <subcellularLocation>
        <location evidence="1">Membrane</location>
        <topology evidence="1">Single-pass membrane protein</topology>
    </subcellularLocation>
</comment>
<dbReference type="InterPro" id="IPR050739">
    <property type="entry name" value="MFP"/>
</dbReference>
<evidence type="ECO:0000256" key="4">
    <source>
        <dbReference type="ARBA" id="ARBA00022989"/>
    </source>
</evidence>
<evidence type="ECO:0000259" key="8">
    <source>
        <dbReference type="Pfam" id="PF26002"/>
    </source>
</evidence>
<dbReference type="RefSeq" id="WP_038090408.1">
    <property type="nucleotide sequence ID" value="NZ_JHEG04000001.1"/>
</dbReference>
<dbReference type="Pfam" id="PF26002">
    <property type="entry name" value="Beta-barrel_AprE"/>
    <property type="match status" value="1"/>
</dbReference>
<evidence type="ECO:0000256" key="2">
    <source>
        <dbReference type="ARBA" id="ARBA00009477"/>
    </source>
</evidence>
<sequence>MPQPFSNSSSTVSQTEQDEYLNHIPLVDSKQPPKPQHENAAKVQEFHYGTQELLDALPRVWTRSLLYVALGFAVVVLPWSTLSKIDETGSARGRIEPKGATQKLDSPALGTVVAVNVKEGEIVKAGQTLLEIESDVLKTELQQAELKLQSLQNRHANLETLKNQLVLSLNTQQQQNQAQELAKLSEVEQERQNLDSLKNAYNLQKDEKLAKVNQIKQALESSKAAYKVAEVRSQASQEKVPRYKKAYEDGAISQDRFKEIEQSKKEDYERLVQAQTEISQARASLQEQQTSYERTLLQAKSDIQQAELRLQEQQRTYQSLIHTGKLAKLKTEEQIKEQQSQINTLQSEIAQTKSQVTALKIQLQQRRVRAPIDGVIFELPVTKPGAVLQPGQRVAQIAPKNSSVVLKAQMPNEHSGFLKVGMPVKIKLDAYPFQDYGVVQGKVNWISPDSKVQQTTQGDVNSFELEITIPQPYVQSGRKRIPLTAGQTATAEVIIRQRRIIDYVLDPFKKLNKDSAAF</sequence>
<evidence type="ECO:0000256" key="6">
    <source>
        <dbReference type="SAM" id="Coils"/>
    </source>
</evidence>
<evidence type="ECO:0000256" key="1">
    <source>
        <dbReference type="ARBA" id="ARBA00004167"/>
    </source>
</evidence>
<dbReference type="InterPro" id="IPR058625">
    <property type="entry name" value="MdtA-like_BSH"/>
</dbReference>
<evidence type="ECO:0000256" key="3">
    <source>
        <dbReference type="ARBA" id="ARBA00022692"/>
    </source>
</evidence>
<dbReference type="PANTHER" id="PTHR30386:SF26">
    <property type="entry name" value="TRANSPORT PROTEIN COMB"/>
    <property type="match status" value="1"/>
</dbReference>
<dbReference type="AlphaFoldDB" id="A0A0C1QUY7"/>
<dbReference type="EMBL" id="JHEG04000001">
    <property type="protein sequence ID" value="KAF3888902.1"/>
    <property type="molecule type" value="Genomic_DNA"/>
</dbReference>
<reference evidence="9" key="2">
    <citation type="submission" date="2019-11" db="EMBL/GenBank/DDBJ databases">
        <title>Improved Assembly of Tolypothrix boutellei genome.</title>
        <authorList>
            <person name="Sarangi A.N."/>
            <person name="Mukherjee M."/>
            <person name="Ghosh S."/>
            <person name="Singh D."/>
            <person name="Das A."/>
            <person name="Kant S."/>
            <person name="Prusty A."/>
            <person name="Tripathy S."/>
        </authorList>
    </citation>
    <scope>NUCLEOTIDE SEQUENCE</scope>
    <source>
        <strain evidence="9">VB521301</strain>
    </source>
</reference>
<gene>
    <name evidence="10" type="ORF">DA73_0241925</name>
    <name evidence="9" type="ORF">DA73_0400028030</name>
</gene>
<dbReference type="PANTHER" id="PTHR30386">
    <property type="entry name" value="MEMBRANE FUSION SUBUNIT OF EMRAB-TOLC MULTIDRUG EFFLUX PUMP"/>
    <property type="match status" value="1"/>
</dbReference>
<keyword evidence="3" id="KW-0812">Transmembrane</keyword>
<dbReference type="Proteomes" id="UP000029738">
    <property type="component" value="Unassembled WGS sequence"/>
</dbReference>
<protein>
    <submittedName>
        <fullName evidence="10">Hemolysin D</fullName>
    </submittedName>
    <submittedName>
        <fullName evidence="9">HlyD family efflux transporter periplasmic adaptor subunit</fullName>
    </submittedName>
</protein>
<reference evidence="10" key="1">
    <citation type="journal article" date="2015" name="Genome Announc.">
        <title>Draft Genome Sequence of Tolypothrix boutellei Strain VB521301.</title>
        <authorList>
            <person name="Chandrababunaidu M.M."/>
            <person name="Singh D."/>
            <person name="Sen D."/>
            <person name="Bhan S."/>
            <person name="Das S."/>
            <person name="Gupta A."/>
            <person name="Adhikary S.P."/>
            <person name="Tripathy S."/>
        </authorList>
    </citation>
    <scope>NUCLEOTIDE SEQUENCE</scope>
    <source>
        <strain evidence="10">VB521301</strain>
    </source>
</reference>
<name>A0A0C1QUY7_9CYAN</name>